<reference evidence="2" key="1">
    <citation type="journal article" date="2022" name="New Phytol.">
        <title>Evolutionary transition to the ectomycorrhizal habit in the genomes of a hyperdiverse lineage of mushroom-forming fungi.</title>
        <authorList>
            <person name="Looney B."/>
            <person name="Miyauchi S."/>
            <person name="Morin E."/>
            <person name="Drula E."/>
            <person name="Courty P.E."/>
            <person name="Kohler A."/>
            <person name="Kuo A."/>
            <person name="LaButti K."/>
            <person name="Pangilinan J."/>
            <person name="Lipzen A."/>
            <person name="Riley R."/>
            <person name="Andreopoulos W."/>
            <person name="He G."/>
            <person name="Johnson J."/>
            <person name="Nolan M."/>
            <person name="Tritt A."/>
            <person name="Barry K.W."/>
            <person name="Grigoriev I.V."/>
            <person name="Nagy L.G."/>
            <person name="Hibbett D."/>
            <person name="Henrissat B."/>
            <person name="Matheny P.B."/>
            <person name="Labbe J."/>
            <person name="Martin F.M."/>
        </authorList>
    </citation>
    <scope>NUCLEOTIDE SEQUENCE</scope>
    <source>
        <strain evidence="2">BPL690</strain>
    </source>
</reference>
<protein>
    <submittedName>
        <fullName evidence="2">Uncharacterized protein</fullName>
    </submittedName>
</protein>
<comment type="caution">
    <text evidence="2">The sequence shown here is derived from an EMBL/GenBank/DDBJ whole genome shotgun (WGS) entry which is preliminary data.</text>
</comment>
<dbReference type="Proteomes" id="UP001203297">
    <property type="component" value="Unassembled WGS sequence"/>
</dbReference>
<accession>A0AAD4LYT6</accession>
<dbReference type="AlphaFoldDB" id="A0AAD4LYT6"/>
<name>A0AAD4LYT6_9AGAM</name>
<proteinExistence type="inferred from homology"/>
<gene>
    <name evidence="2" type="ORF">B0F90DRAFT_1670925</name>
</gene>
<sequence length="364" mass="42253">MATFSSSQTRVNTSNHSENFQFGQFAIEEYRPIKVVCVGAGFCGILAAIRSETIFFSLRGKVPNIELTVYKKEKGIGGTWFSSLPLKLDISVRVSIQFQYNLRDQYWSIFYASGPEDLVYLNEWSKTSSRRPRGMRGRANDTSGSDVIETVTRRSRTRGTCFSWVFVSSIPGLGDFRGHVLHSAQWGVTEEGWWEEVVKDLGGIRPSVLLENLYSEKDCEAFRNEKYYKEFRHKIEADLNIRLKVLIPKYLFHVYWFYHVVTCADTRRRKPVEKSSAINEETVMQPKNGQSTKNIIDHANMKKVMARNAQVNLRHSRRTEYQPYDVPMCSSARQHRLSKVERPGCKIEKLNDPERHWIDKDEKR</sequence>
<evidence type="ECO:0000313" key="2">
    <source>
        <dbReference type="EMBL" id="KAI0293165.1"/>
    </source>
</evidence>
<evidence type="ECO:0000313" key="3">
    <source>
        <dbReference type="Proteomes" id="UP001203297"/>
    </source>
</evidence>
<dbReference type="PANTHER" id="PTHR42877">
    <property type="entry name" value="L-ORNITHINE N(5)-MONOOXYGENASE-RELATED"/>
    <property type="match status" value="1"/>
</dbReference>
<dbReference type="InterPro" id="IPR036188">
    <property type="entry name" value="FAD/NAD-bd_sf"/>
</dbReference>
<keyword evidence="3" id="KW-1185">Reference proteome</keyword>
<evidence type="ECO:0000256" key="1">
    <source>
        <dbReference type="ARBA" id="ARBA00010139"/>
    </source>
</evidence>
<dbReference type="PANTHER" id="PTHR42877:SF7">
    <property type="entry name" value="FLAVIN-BINDING MONOOXYGENASE-RELATED"/>
    <property type="match status" value="1"/>
</dbReference>
<dbReference type="Gene3D" id="3.50.50.60">
    <property type="entry name" value="FAD/NAD(P)-binding domain"/>
    <property type="match status" value="1"/>
</dbReference>
<dbReference type="SUPFAM" id="SSF51905">
    <property type="entry name" value="FAD/NAD(P)-binding domain"/>
    <property type="match status" value="1"/>
</dbReference>
<comment type="similarity">
    <text evidence="1">Belongs to the FAD-binding monooxygenase family.</text>
</comment>
<dbReference type="InterPro" id="IPR051209">
    <property type="entry name" value="FAD-bind_Monooxygenase_sf"/>
</dbReference>
<organism evidence="2 3">
    <name type="scientific">Multifurca ochricompacta</name>
    <dbReference type="NCBI Taxonomy" id="376703"/>
    <lineage>
        <taxon>Eukaryota</taxon>
        <taxon>Fungi</taxon>
        <taxon>Dikarya</taxon>
        <taxon>Basidiomycota</taxon>
        <taxon>Agaricomycotina</taxon>
        <taxon>Agaricomycetes</taxon>
        <taxon>Russulales</taxon>
        <taxon>Russulaceae</taxon>
        <taxon>Multifurca</taxon>
    </lineage>
</organism>
<dbReference type="EMBL" id="WTXG01000101">
    <property type="protein sequence ID" value="KAI0293165.1"/>
    <property type="molecule type" value="Genomic_DNA"/>
</dbReference>